<evidence type="ECO:0000313" key="2">
    <source>
        <dbReference type="Proteomes" id="UP000318014"/>
    </source>
</evidence>
<accession>A0A345Z0Q5</accession>
<dbReference type="Proteomes" id="UP000318014">
    <property type="component" value="Genome"/>
</dbReference>
<proteinExistence type="predicted"/>
<sequence length="72" mass="8505">MSMIRSPYPRARTITFISAIRVIQETDRMVYFFTFPFFLPLRSRPAWTLYFPCALWTCAPRVFFPCVTTSPS</sequence>
<name>A0A345Z0Q5_9POXV</name>
<organism evidence="1 2">
    <name type="scientific">Eastern grey kangaroopox virus</name>
    <dbReference type="NCBI Taxonomy" id="2042482"/>
    <lineage>
        <taxon>Viruses</taxon>
        <taxon>Varidnaviria</taxon>
        <taxon>Bamfordvirae</taxon>
        <taxon>Nucleocytoviricota</taxon>
        <taxon>Pokkesviricetes</taxon>
        <taxon>Chitovirales</taxon>
        <taxon>Poxviridae</taxon>
        <taxon>Chordopoxvirinae</taxon>
        <taxon>Macropopoxvirus</taxon>
        <taxon>Macropopoxvirus mgiganteuspox</taxon>
        <taxon>Eastern kangaroopox virus</taxon>
    </lineage>
</organism>
<evidence type="ECO:0000313" key="1">
    <source>
        <dbReference type="EMBL" id="AXK50176.1"/>
    </source>
</evidence>
<reference evidence="1 2" key="1">
    <citation type="journal article" date="2017" name="Sci. Rep.">
        <title>Molecular and microscopic characterization of a novel Eastern grey kangaroopox virus genome directly from a clinical sample.</title>
        <authorList>
            <person name="Sarker S."/>
            <person name="Roberts H.K."/>
            <person name="Tidd N."/>
            <person name="Ault S."/>
            <person name="Ladmore G."/>
            <person name="Peters A."/>
            <person name="Forwood J.K."/>
            <person name="Helbig K."/>
            <person name="Raidal S.R."/>
        </authorList>
    </citation>
    <scope>NUCLEOTIDE SEQUENCE [LARGE SCALE GENOMIC DNA]</scope>
    <source>
        <strain evidence="1 2">NSW</strain>
    </source>
</reference>
<dbReference type="EMBL" id="MF661791">
    <property type="protein sequence ID" value="AXK50176.1"/>
    <property type="molecule type" value="Genomic_DNA"/>
</dbReference>
<gene>
    <name evidence="1" type="ORF">EKPV-NSW-ORF096</name>
</gene>
<protein>
    <submittedName>
        <fullName evidence="1">Uncharacterized protein</fullName>
    </submittedName>
</protein>